<evidence type="ECO:0000256" key="1">
    <source>
        <dbReference type="SAM" id="MobiDB-lite"/>
    </source>
</evidence>
<evidence type="ECO:0000313" key="3">
    <source>
        <dbReference type="Proteomes" id="UP001142292"/>
    </source>
</evidence>
<dbReference type="EMBL" id="BSEL01000004">
    <property type="protein sequence ID" value="GLJ67885.1"/>
    <property type="molecule type" value="Genomic_DNA"/>
</dbReference>
<evidence type="ECO:0000313" key="2">
    <source>
        <dbReference type="EMBL" id="GLJ67885.1"/>
    </source>
</evidence>
<evidence type="ECO:0008006" key="4">
    <source>
        <dbReference type="Google" id="ProtNLM"/>
    </source>
</evidence>
<comment type="caution">
    <text evidence="2">The sequence shown here is derived from an EMBL/GenBank/DDBJ whole genome shotgun (WGS) entry which is preliminary data.</text>
</comment>
<sequence>MPVTDPELTLKRQQKWVQRGIARTEAWLGRSGSSLGPMIPHIATAEVLTGDEDHGWIPQGLAYSPEADLLLQGYYGDKLGSALALVDKPSGELINAVYLGGPKGSVSGPVNAGGVAVIGDEVYVCREGNPPRLYRYSLTELVHAERFSTVSTVAPLVALAAGSYLAATKDQLYVGSDANNRLYKYIRKDDSWQIKTPIGVRTPVGTQGVVVRKEEYVFSVSRGPARRSQLVVQDRVTIRSRAVQSLPNLAEGLAEVGDEFFVTYQSGAKPYSRGTSTRGQAWPSAHMTRTPLAKLGLEPRKPADV</sequence>
<dbReference type="SUPFAM" id="SSF63825">
    <property type="entry name" value="YWTD domain"/>
    <property type="match status" value="1"/>
</dbReference>
<dbReference type="Proteomes" id="UP001142292">
    <property type="component" value="Unassembled WGS sequence"/>
</dbReference>
<reference evidence="2" key="1">
    <citation type="journal article" date="2014" name="Int. J. Syst. Evol. Microbiol.">
        <title>Complete genome of a new Firmicutes species belonging to the dominant human colonic microbiota ('Ruminococcus bicirculans') reveals two chromosomes and a selective capacity to utilize plant glucans.</title>
        <authorList>
            <consortium name="NISC Comparative Sequencing Program"/>
            <person name="Wegmann U."/>
            <person name="Louis P."/>
            <person name="Goesmann A."/>
            <person name="Henrissat B."/>
            <person name="Duncan S.H."/>
            <person name="Flint H.J."/>
        </authorList>
    </citation>
    <scope>NUCLEOTIDE SEQUENCE</scope>
    <source>
        <strain evidence="2">VKM Ac-1246</strain>
    </source>
</reference>
<protein>
    <recommendedName>
        <fullName evidence="4">Strictosidine synthase conserved region domain-containing protein</fullName>
    </recommendedName>
</protein>
<accession>A0ABQ5SUL4</accession>
<reference evidence="2" key="2">
    <citation type="submission" date="2023-01" db="EMBL/GenBank/DDBJ databases">
        <authorList>
            <person name="Sun Q."/>
            <person name="Evtushenko L."/>
        </authorList>
    </citation>
    <scope>NUCLEOTIDE SEQUENCE</scope>
    <source>
        <strain evidence="2">VKM Ac-1246</strain>
    </source>
</reference>
<proteinExistence type="predicted"/>
<keyword evidence="3" id="KW-1185">Reference proteome</keyword>
<organism evidence="2 3">
    <name type="scientific">Nocardioides luteus</name>
    <dbReference type="NCBI Taxonomy" id="1844"/>
    <lineage>
        <taxon>Bacteria</taxon>
        <taxon>Bacillati</taxon>
        <taxon>Actinomycetota</taxon>
        <taxon>Actinomycetes</taxon>
        <taxon>Propionibacteriales</taxon>
        <taxon>Nocardioidaceae</taxon>
        <taxon>Nocardioides</taxon>
    </lineage>
</organism>
<name>A0ABQ5SUL4_9ACTN</name>
<feature type="region of interest" description="Disordered" evidence="1">
    <location>
        <begin position="271"/>
        <end position="290"/>
    </location>
</feature>
<gene>
    <name evidence="2" type="ORF">GCM10017579_19210</name>
</gene>